<dbReference type="InterPro" id="IPR029058">
    <property type="entry name" value="AB_hydrolase_fold"/>
</dbReference>
<proteinExistence type="inferred from homology"/>
<accession>A0A7R9EHJ6</accession>
<dbReference type="InterPro" id="IPR019826">
    <property type="entry name" value="Carboxylesterase_B_AS"/>
</dbReference>
<evidence type="ECO:0000256" key="1">
    <source>
        <dbReference type="ARBA" id="ARBA00005964"/>
    </source>
</evidence>
<comment type="similarity">
    <text evidence="1 5">Belongs to the type-B carboxylesterase/lipase family.</text>
</comment>
<dbReference type="AlphaFoldDB" id="A0A7R9EHJ6"/>
<dbReference type="InterPro" id="IPR019819">
    <property type="entry name" value="Carboxylesterase_B_CS"/>
</dbReference>
<dbReference type="PANTHER" id="PTHR11559">
    <property type="entry name" value="CARBOXYLESTERASE"/>
    <property type="match status" value="1"/>
</dbReference>
<reference evidence="7" key="1">
    <citation type="submission" date="2020-11" db="EMBL/GenBank/DDBJ databases">
        <authorList>
            <person name="Tran Van P."/>
        </authorList>
    </citation>
    <scope>NUCLEOTIDE SEQUENCE</scope>
</reference>
<keyword evidence="3 5" id="KW-0378">Hydrolase</keyword>
<dbReference type="Pfam" id="PF00135">
    <property type="entry name" value="COesterase"/>
    <property type="match status" value="1"/>
</dbReference>
<evidence type="ECO:0000256" key="4">
    <source>
        <dbReference type="ARBA" id="ARBA00023180"/>
    </source>
</evidence>
<dbReference type="EC" id="3.1.1.-" evidence="5"/>
<sequence length="595" mass="65095">MNVHGAILLILASIVLSVLCQDITVTVAQGVLRGQSVTSSYGLTYNRFLGIPYAQPPVGDLRFKAPQEPVAWQGTRDAVTYGSSCAQENSQEQATFGSSIFQASITGSEDCLYLNVFTPQNSSSNDSLPVMVFIHGGAFEGGSGSNPSWGPEYFLEQGIVTVFINYRVNIFGFLSLEGTDVSGNAGLKDQVAALRWIKNNIAGFGGDPNGITIFGQSAGGSSIHYLVLSPMAKGLFHRAISQSGSAINPGAFHLNTQPYAFNLGAKLGLNTTDGQELATFLRAQTVEDLINNLDGIVPEAEAVHLTYKAFVPTTEYPTSGEETFLPFNPYTMLTTGNFNKIPYITGANLLEADGFVGTDQSMNLSSYWEPISNDFERLVPLDLGLTKGSQQSQEVAEKIRKFYFGDATLSFSSKDQYVNLITDEMFVCGIHETVKVQSALYDNIYNYQFSFNSKFPFSRLGVLKGGEPSHGDEMNYLFYSGETYTPGEASYDVHNWLVNLWSSFAKTGLERASERRLKDRTGLSFQARALETEQSSLQALGNIVPSPGDGSVVWAPASSSNLYYLQINDTLSLEKNLEEERMAFWDDIYTTYLEG</sequence>
<evidence type="ECO:0000259" key="6">
    <source>
        <dbReference type="Pfam" id="PF00135"/>
    </source>
</evidence>
<evidence type="ECO:0000256" key="2">
    <source>
        <dbReference type="ARBA" id="ARBA00022487"/>
    </source>
</evidence>
<keyword evidence="4" id="KW-0325">Glycoprotein</keyword>
<evidence type="ECO:0000256" key="3">
    <source>
        <dbReference type="ARBA" id="ARBA00022801"/>
    </source>
</evidence>
<name>A0A7R9EHJ6_9NEOP</name>
<dbReference type="SUPFAM" id="SSF53474">
    <property type="entry name" value="alpha/beta-Hydrolases"/>
    <property type="match status" value="1"/>
</dbReference>
<dbReference type="Gene3D" id="3.40.50.1820">
    <property type="entry name" value="alpha/beta hydrolase"/>
    <property type="match status" value="1"/>
</dbReference>
<keyword evidence="5" id="KW-0732">Signal</keyword>
<dbReference type="GO" id="GO:0052689">
    <property type="term" value="F:carboxylic ester hydrolase activity"/>
    <property type="evidence" value="ECO:0007669"/>
    <property type="project" value="UniProtKB-KW"/>
</dbReference>
<feature type="signal peptide" evidence="5">
    <location>
        <begin position="1"/>
        <end position="20"/>
    </location>
</feature>
<dbReference type="InterPro" id="IPR050309">
    <property type="entry name" value="Type-B_Carboxylest/Lipase"/>
</dbReference>
<gene>
    <name evidence="7" type="ORF">TMSB3V08_LOCUS10378</name>
</gene>
<dbReference type="EMBL" id="OB796709">
    <property type="protein sequence ID" value="CAD7433708.1"/>
    <property type="molecule type" value="Genomic_DNA"/>
</dbReference>
<organism evidence="7">
    <name type="scientific">Timema monikensis</name>
    <dbReference type="NCBI Taxonomy" id="170555"/>
    <lineage>
        <taxon>Eukaryota</taxon>
        <taxon>Metazoa</taxon>
        <taxon>Ecdysozoa</taxon>
        <taxon>Arthropoda</taxon>
        <taxon>Hexapoda</taxon>
        <taxon>Insecta</taxon>
        <taxon>Pterygota</taxon>
        <taxon>Neoptera</taxon>
        <taxon>Polyneoptera</taxon>
        <taxon>Phasmatodea</taxon>
        <taxon>Timematodea</taxon>
        <taxon>Timematoidea</taxon>
        <taxon>Timematidae</taxon>
        <taxon>Timema</taxon>
    </lineage>
</organism>
<dbReference type="PROSITE" id="PS00941">
    <property type="entry name" value="CARBOXYLESTERASE_B_2"/>
    <property type="match status" value="1"/>
</dbReference>
<protein>
    <recommendedName>
        <fullName evidence="5">Carboxylic ester hydrolase</fullName>
        <ecNumber evidence="5">3.1.1.-</ecNumber>
    </recommendedName>
</protein>
<keyword evidence="2" id="KW-0719">Serine esterase</keyword>
<evidence type="ECO:0000256" key="5">
    <source>
        <dbReference type="RuleBase" id="RU361235"/>
    </source>
</evidence>
<feature type="domain" description="Carboxylesterase type B" evidence="6">
    <location>
        <begin position="22"/>
        <end position="585"/>
    </location>
</feature>
<dbReference type="PROSITE" id="PS00122">
    <property type="entry name" value="CARBOXYLESTERASE_B_1"/>
    <property type="match status" value="1"/>
</dbReference>
<dbReference type="InterPro" id="IPR002018">
    <property type="entry name" value="CarbesteraseB"/>
</dbReference>
<feature type="chain" id="PRO_5031595246" description="Carboxylic ester hydrolase" evidence="5">
    <location>
        <begin position="21"/>
        <end position="595"/>
    </location>
</feature>
<evidence type="ECO:0000313" key="7">
    <source>
        <dbReference type="EMBL" id="CAD7433708.1"/>
    </source>
</evidence>